<evidence type="ECO:0000313" key="3">
    <source>
        <dbReference type="EMBL" id="KAJ4369615.1"/>
    </source>
</evidence>
<evidence type="ECO:0000256" key="2">
    <source>
        <dbReference type="SAM" id="Phobius"/>
    </source>
</evidence>
<evidence type="ECO:0000256" key="1">
    <source>
        <dbReference type="SAM" id="MobiDB-lite"/>
    </source>
</evidence>
<proteinExistence type="predicted"/>
<dbReference type="EMBL" id="JAPEUY010000009">
    <property type="protein sequence ID" value="KAJ4369615.1"/>
    <property type="molecule type" value="Genomic_DNA"/>
</dbReference>
<keyword evidence="2" id="KW-0472">Membrane</keyword>
<keyword evidence="2" id="KW-1133">Transmembrane helix</keyword>
<name>A0A9W8Y6Y3_9PLEO</name>
<feature type="transmembrane region" description="Helical" evidence="2">
    <location>
        <begin position="25"/>
        <end position="44"/>
    </location>
</feature>
<dbReference type="AlphaFoldDB" id="A0A9W8Y6Y3"/>
<gene>
    <name evidence="3" type="ORF">N0V83_005377</name>
</gene>
<comment type="caution">
    <text evidence="3">The sequence shown here is derived from an EMBL/GenBank/DDBJ whole genome shotgun (WGS) entry which is preliminary data.</text>
</comment>
<keyword evidence="4" id="KW-1185">Reference proteome</keyword>
<protein>
    <submittedName>
        <fullName evidence="3">Uncharacterized protein</fullName>
    </submittedName>
</protein>
<dbReference type="Proteomes" id="UP001140560">
    <property type="component" value="Unassembled WGS sequence"/>
</dbReference>
<evidence type="ECO:0000313" key="4">
    <source>
        <dbReference type="Proteomes" id="UP001140560"/>
    </source>
</evidence>
<organism evidence="3 4">
    <name type="scientific">Neocucurbitaria cava</name>
    <dbReference type="NCBI Taxonomy" id="798079"/>
    <lineage>
        <taxon>Eukaryota</taxon>
        <taxon>Fungi</taxon>
        <taxon>Dikarya</taxon>
        <taxon>Ascomycota</taxon>
        <taxon>Pezizomycotina</taxon>
        <taxon>Dothideomycetes</taxon>
        <taxon>Pleosporomycetidae</taxon>
        <taxon>Pleosporales</taxon>
        <taxon>Pleosporineae</taxon>
        <taxon>Cucurbitariaceae</taxon>
        <taxon>Neocucurbitaria</taxon>
    </lineage>
</organism>
<accession>A0A9W8Y6Y3</accession>
<feature type="region of interest" description="Disordered" evidence="1">
    <location>
        <begin position="46"/>
        <end position="74"/>
    </location>
</feature>
<keyword evidence="2" id="KW-0812">Transmembrane</keyword>
<reference evidence="3" key="1">
    <citation type="submission" date="2022-10" db="EMBL/GenBank/DDBJ databases">
        <title>Tapping the CABI collections for fungal endophytes: first genome assemblies for Collariella, Neodidymelliopsis, Ascochyta clinopodiicola, Didymella pomorum, Didymosphaeria variabile, Neocosmospora piperis and Neocucurbitaria cava.</title>
        <authorList>
            <person name="Hill R."/>
        </authorList>
    </citation>
    <scope>NUCLEOTIDE SEQUENCE</scope>
    <source>
        <strain evidence="3">IMI 356814</strain>
    </source>
</reference>
<sequence length="104" mass="11827">MFIPNLPIQPTNTQVAVTSVLEGTIPTILLGGLVMGFAVVYYSIRKKKEKKPRQAQQTMRHGRRRGSSSAYPPGLQIDKVLENWETVGMEEPFFIPDNRRGRRE</sequence>